<dbReference type="SMART" id="SM00803">
    <property type="entry name" value="TAF"/>
    <property type="match status" value="1"/>
</dbReference>
<evidence type="ECO:0000256" key="2">
    <source>
        <dbReference type="ARBA" id="ARBA00007688"/>
    </source>
</evidence>
<dbReference type="CDD" id="cd22932">
    <property type="entry name" value="HFD_TAF6L"/>
    <property type="match status" value="1"/>
</dbReference>
<accession>A0A6A7FZT7</accession>
<organism evidence="8">
    <name type="scientific">Hirondellea gigas</name>
    <dbReference type="NCBI Taxonomy" id="1518452"/>
    <lineage>
        <taxon>Eukaryota</taxon>
        <taxon>Metazoa</taxon>
        <taxon>Ecdysozoa</taxon>
        <taxon>Arthropoda</taxon>
        <taxon>Crustacea</taxon>
        <taxon>Multicrustacea</taxon>
        <taxon>Malacostraca</taxon>
        <taxon>Eumalacostraca</taxon>
        <taxon>Peracarida</taxon>
        <taxon>Amphipoda</taxon>
        <taxon>Amphilochidea</taxon>
        <taxon>Lysianassida</taxon>
        <taxon>Lysianassidira</taxon>
        <taxon>Lysianassoidea</taxon>
        <taxon>Lysianassidae</taxon>
        <taxon>Hirondellea</taxon>
    </lineage>
</organism>
<dbReference type="GO" id="GO:0046695">
    <property type="term" value="C:SLIK (SAGA-like) complex"/>
    <property type="evidence" value="ECO:0007669"/>
    <property type="project" value="InterPro"/>
</dbReference>
<proteinExistence type="evidence at transcript level"/>
<dbReference type="Pfam" id="PF02969">
    <property type="entry name" value="TAF"/>
    <property type="match status" value="1"/>
</dbReference>
<dbReference type="AlphaFoldDB" id="A0A6A7FZT7"/>
<dbReference type="GO" id="GO:0051123">
    <property type="term" value="P:RNA polymerase II preinitiation complex assembly"/>
    <property type="evidence" value="ECO:0007669"/>
    <property type="project" value="TreeGrafter"/>
</dbReference>
<dbReference type="GO" id="GO:0000124">
    <property type="term" value="C:SAGA complex"/>
    <property type="evidence" value="ECO:0007669"/>
    <property type="project" value="InterPro"/>
</dbReference>
<protein>
    <submittedName>
        <fullName evidence="8">TAF6-like RNA polymerase II p300/CBP-associated factor-associated factor 65 kDa subunit 6L</fullName>
    </submittedName>
</protein>
<feature type="domain" description="TATA box binding protein associated factor (TAF) histone-like fold" evidence="7">
    <location>
        <begin position="11"/>
        <end position="75"/>
    </location>
</feature>
<reference evidence="8" key="1">
    <citation type="submission" date="2017-11" db="EMBL/GenBank/DDBJ databases">
        <title>The sensing device of the deep-sea amphipod.</title>
        <authorList>
            <person name="Kobayashi H."/>
            <person name="Nagahama T."/>
            <person name="Arai W."/>
            <person name="Sasagawa Y."/>
            <person name="Umeda M."/>
            <person name="Hayashi T."/>
            <person name="Nikaido I."/>
            <person name="Watanabe H."/>
            <person name="Oguri K."/>
            <person name="Kitazato H."/>
            <person name="Fujioka K."/>
            <person name="Kido Y."/>
            <person name="Takami H."/>
        </authorList>
    </citation>
    <scope>NUCLEOTIDE SEQUENCE</scope>
    <source>
        <tissue evidence="8">Whole body</tissue>
    </source>
</reference>
<dbReference type="SUPFAM" id="SSF47113">
    <property type="entry name" value="Histone-fold"/>
    <property type="match status" value="1"/>
</dbReference>
<keyword evidence="4" id="KW-0804">Transcription</keyword>
<dbReference type="PANTHER" id="PTHR10221:SF22">
    <property type="entry name" value="TAF6-LIKE RNA POLYMERASE II P300_CBP-ASSOCIATED FACTOR-ASSOCIATED FACTOR 65 KDA SUBUNIT 6L"/>
    <property type="match status" value="1"/>
</dbReference>
<dbReference type="GO" id="GO:0005669">
    <property type="term" value="C:transcription factor TFIID complex"/>
    <property type="evidence" value="ECO:0007669"/>
    <property type="project" value="InterPro"/>
</dbReference>
<dbReference type="InterPro" id="IPR011442">
    <property type="entry name" value="TAF6_C"/>
</dbReference>
<dbReference type="Gene3D" id="1.10.20.10">
    <property type="entry name" value="Histone, subunit A"/>
    <property type="match status" value="1"/>
</dbReference>
<evidence type="ECO:0000256" key="3">
    <source>
        <dbReference type="ARBA" id="ARBA00023015"/>
    </source>
</evidence>
<dbReference type="GO" id="GO:0003713">
    <property type="term" value="F:transcription coactivator activity"/>
    <property type="evidence" value="ECO:0007669"/>
    <property type="project" value="TreeGrafter"/>
</dbReference>
<evidence type="ECO:0000259" key="7">
    <source>
        <dbReference type="SMART" id="SM00803"/>
    </source>
</evidence>
<dbReference type="Gene3D" id="1.25.40.770">
    <property type="entry name" value="TAF6, C-terminal HEAT repeat domain"/>
    <property type="match status" value="1"/>
</dbReference>
<dbReference type="InterPro" id="IPR037796">
    <property type="entry name" value="TAF6"/>
</dbReference>
<dbReference type="InterPro" id="IPR004823">
    <property type="entry name" value="TAF_TATA-bd_Histone-like_dom"/>
</dbReference>
<evidence type="ECO:0000256" key="6">
    <source>
        <dbReference type="SAM" id="MobiDB-lite"/>
    </source>
</evidence>
<comment type="subcellular location">
    <subcellularLocation>
        <location evidence="1">Nucleus</location>
    </subcellularLocation>
</comment>
<evidence type="ECO:0000313" key="8">
    <source>
        <dbReference type="EMBL" id="LAC24061.1"/>
    </source>
</evidence>
<dbReference type="InterPro" id="IPR046344">
    <property type="entry name" value="TAF6_C_sf"/>
</dbReference>
<feature type="compositionally biased region" description="Basic and acidic residues" evidence="6">
    <location>
        <begin position="409"/>
        <end position="420"/>
    </location>
</feature>
<feature type="region of interest" description="Disordered" evidence="6">
    <location>
        <begin position="409"/>
        <end position="431"/>
    </location>
</feature>
<dbReference type="EMBL" id="IACT01004887">
    <property type="protein sequence ID" value="LAC24061.1"/>
    <property type="molecule type" value="mRNA"/>
</dbReference>
<evidence type="ECO:0000256" key="5">
    <source>
        <dbReference type="ARBA" id="ARBA00023242"/>
    </source>
</evidence>
<dbReference type="InterPro" id="IPR009072">
    <property type="entry name" value="Histone-fold"/>
</dbReference>
<dbReference type="GO" id="GO:0016251">
    <property type="term" value="F:RNA polymerase II general transcription initiation factor activity"/>
    <property type="evidence" value="ECO:0007669"/>
    <property type="project" value="InterPro"/>
</dbReference>
<keyword evidence="5" id="KW-0539">Nucleus</keyword>
<dbReference type="GO" id="GO:0046982">
    <property type="term" value="F:protein heterodimerization activity"/>
    <property type="evidence" value="ECO:0007669"/>
    <property type="project" value="InterPro"/>
</dbReference>
<name>A0A6A7FZT7_9CRUS</name>
<evidence type="ECO:0000256" key="4">
    <source>
        <dbReference type="ARBA" id="ARBA00023163"/>
    </source>
</evidence>
<dbReference type="PANTHER" id="PTHR10221">
    <property type="entry name" value="TRANSCRIPTION INITIATION FACTOR TFIID SUBUNIT 6"/>
    <property type="match status" value="1"/>
</dbReference>
<dbReference type="Pfam" id="PF07571">
    <property type="entry name" value="TAF6_C"/>
    <property type="match status" value="1"/>
</dbReference>
<keyword evidence="3" id="KW-0805">Transcription regulation</keyword>
<sequence>MSVGGEDRSYAQVAQESITTWAETVGIADLSPEISRVLAADVTYRLRQVLHSASQHLHACKRRRLTTDDVNLALRWMDVPPVLGHSGSLEEVDWHSIPEVGVHVAADPSFNLASNALSWNIYHQPGNPCVKGEWAYISNHVTVKGEGGGEGSLTPLPLSPQLVKYYTTLVSAIFGHSNTIFQKLECDLQSNPSVGPLVGAVVSGCLRGAQLARQNPCILRRVLLVVRAMLSNTHMHVGHAKYVRDIMSLLVFCVVAERKQSFDTHPIRSLATNTMLKVLGEWSEGRVAWDVAVSSLGAVIASTSRPWSQHAGALNALLALGPAAQVSLLPYYTNYYNRLEAALSASCVSSSGSSSGGSPYVTTRDAIDAKAAQGVLMGLLVKIASSYVRNLPDNMELMVYKREGGSVRDKAEVSKTENKESCGSPGFDAPPRLQVDDDQDATFSKLKEVYDMGESWFGSAFVLQVPGVYLCLHKSRMPSFVESHIYKEMQTTGEELLKEMLNKEKNNDTSKTNQTMDNLGGPFTKKCKVRVNSSSSSDINNAAAPPSYDLDFTGMDFESLIGDGPLRPYKKQPDEVFSYYKRILPRHQQVVPMNIHGCSVWDAGSLKRTKSLLPTVLEHVNRPLLVKYYKSKPYINKMPHCKFTRPLHPKIKPGYSLRDIIL</sequence>
<comment type="similarity">
    <text evidence="2">Belongs to the TAF6 family.</text>
</comment>
<evidence type="ECO:0000256" key="1">
    <source>
        <dbReference type="ARBA" id="ARBA00004123"/>
    </source>
</evidence>